<organism evidence="2 3">
    <name type="scientific">Trichoderma harzianum</name>
    <name type="common">Hypocrea lixii</name>
    <dbReference type="NCBI Taxonomy" id="5544"/>
    <lineage>
        <taxon>Eukaryota</taxon>
        <taxon>Fungi</taxon>
        <taxon>Dikarya</taxon>
        <taxon>Ascomycota</taxon>
        <taxon>Pezizomycotina</taxon>
        <taxon>Sordariomycetes</taxon>
        <taxon>Hypocreomycetidae</taxon>
        <taxon>Hypocreales</taxon>
        <taxon>Hypocreaceae</taxon>
        <taxon>Trichoderma</taxon>
    </lineage>
</organism>
<dbReference type="EMBL" id="MTYI01000027">
    <property type="protein sequence ID" value="PNP57639.1"/>
    <property type="molecule type" value="Genomic_DNA"/>
</dbReference>
<reference evidence="2 3" key="1">
    <citation type="submission" date="2017-02" db="EMBL/GenBank/DDBJ databases">
        <title>Genomes of Trichoderma spp. with biocontrol activity.</title>
        <authorList>
            <person name="Gardiner D."/>
            <person name="Kazan K."/>
            <person name="Vos C."/>
            <person name="Harvey P."/>
        </authorList>
    </citation>
    <scope>NUCLEOTIDE SEQUENCE [LARGE SCALE GENOMIC DNA]</scope>
    <source>
        <strain evidence="2 3">Tr1</strain>
    </source>
</reference>
<comment type="caution">
    <text evidence="2">The sequence shown here is derived from an EMBL/GenBank/DDBJ whole genome shotgun (WGS) entry which is preliminary data.</text>
</comment>
<protein>
    <submittedName>
        <fullName evidence="2">Uncharacterized protein</fullName>
    </submittedName>
</protein>
<evidence type="ECO:0000313" key="3">
    <source>
        <dbReference type="Proteomes" id="UP000236290"/>
    </source>
</evidence>
<sequence>MDSPPLEDNIRELISNLDKTQLEKLWKLRTLTSLDEDQVQELQRLHDHYQLEGFIRIAKKVPSNIYSLIGDRLDKQPVDDYVTEFEIRWGIFTRIKLVACRSASSKINAALCAVIMVAPVHVLKSKLAALEKSYYHCKNQTEVDEMLAQWQITSLNGIQAFVNKGDSQKGASAPSVPMPPNHTRSSEAVKLVSA</sequence>
<dbReference type="AlphaFoldDB" id="A0A2K0UIP8"/>
<dbReference type="OrthoDB" id="5416097at2759"/>
<gene>
    <name evidence="2" type="ORF">THARTR1_02637</name>
</gene>
<feature type="region of interest" description="Disordered" evidence="1">
    <location>
        <begin position="166"/>
        <end position="194"/>
    </location>
</feature>
<proteinExistence type="predicted"/>
<accession>A0A2K0UIP8</accession>
<evidence type="ECO:0000313" key="2">
    <source>
        <dbReference type="EMBL" id="PNP57639.1"/>
    </source>
</evidence>
<dbReference type="Proteomes" id="UP000236290">
    <property type="component" value="Unassembled WGS sequence"/>
</dbReference>
<evidence type="ECO:0000256" key="1">
    <source>
        <dbReference type="SAM" id="MobiDB-lite"/>
    </source>
</evidence>
<name>A0A2K0UIP8_TRIHA</name>